<reference evidence="6 7" key="2">
    <citation type="journal article" date="2023" name="ChemBioChem">
        <title>Acyltransferase Domain Exchange between Two Independent Type I Polyketide Synthases in the Same Producer Strain of Macrolide Antibiotics.</title>
        <authorList>
            <person name="Kudo F."/>
            <person name="Kishikawa K."/>
            <person name="Tsuboi K."/>
            <person name="Kido T."/>
            <person name="Usui T."/>
            <person name="Hashimoto J."/>
            <person name="Shin-Ya K."/>
            <person name="Miyanaga A."/>
            <person name="Eguchi T."/>
        </authorList>
    </citation>
    <scope>NUCLEOTIDE SEQUENCE [LARGE SCALE GENOMIC DNA]</scope>
    <source>
        <strain evidence="6 7">A-8890</strain>
    </source>
</reference>
<dbReference type="InterPro" id="IPR054472">
    <property type="entry name" value="WHD"/>
</dbReference>
<dbReference type="InterPro" id="IPR027417">
    <property type="entry name" value="P-loop_NTPase"/>
</dbReference>
<reference evidence="6 7" key="1">
    <citation type="journal article" date="2010" name="ChemBioChem">
        <title>Cloning and characterization of the biosynthetic gene cluster of 16-membered macrolide antibiotic FD-891: involvement of a dual functional cytochrome P450 monooxygenase catalyzing epoxidation and hydroxylation.</title>
        <authorList>
            <person name="Kudo F."/>
            <person name="Motegi A."/>
            <person name="Mizoue K."/>
            <person name="Eguchi T."/>
        </authorList>
    </citation>
    <scope>NUCLEOTIDE SEQUENCE [LARGE SCALE GENOMIC DNA]</scope>
    <source>
        <strain evidence="6 7">A-8890</strain>
    </source>
</reference>
<dbReference type="PANTHER" id="PTHR23073">
    <property type="entry name" value="26S PROTEASOME REGULATORY SUBUNIT"/>
    <property type="match status" value="1"/>
</dbReference>
<feature type="region of interest" description="Disordered" evidence="4">
    <location>
        <begin position="1"/>
        <end position="39"/>
    </location>
</feature>
<evidence type="ECO:0000313" key="6">
    <source>
        <dbReference type="EMBL" id="BBC35508.1"/>
    </source>
</evidence>
<accession>A0ABN5VQR0</accession>
<dbReference type="RefSeq" id="WP_286255794.1">
    <property type="nucleotide sequence ID" value="NZ_AP018448.1"/>
</dbReference>
<feature type="compositionally biased region" description="Low complexity" evidence="4">
    <location>
        <begin position="277"/>
        <end position="286"/>
    </location>
</feature>
<proteinExistence type="inferred from homology"/>
<feature type="domain" description="AAA+ ATPase" evidence="5">
    <location>
        <begin position="555"/>
        <end position="687"/>
    </location>
</feature>
<sequence>MNGTSVETAAKPSGPTPDADPGPGGAATSGPCRPPARLGVVERLVRAAVDRRRGADPHPDDPLRGLYLSEEHVGRLLEGPDGIGSGPGEGSPAAAAEPRAEQAGTPDAGRPVPPLESLARRFGLSPLDVDILLIALLPDLDAGYEQLYGYLNDDVTRRRAGIGLALDVLGADPRHSGVRARFSEGGPLVGGGLLEIEDPGRPFLARGLRVPDRVAAYLLGDDTPDPRTGAVLRALPPPEAGAQGLPGAGAQGLQGAGVQDFPGASAPDLPGTGAPDLLQAGAPAFPGAGPPALPEAVGTPVASLAAALRAGVRLVHLHQEQGGSATGVAATGLRLAGLTALALDLTALVSAPHPEQLVPVVVREARLRGGGLVAGPLEALEPAAHPEHRRLLRTLGALPVPVVLTGHRAWDPQWSPTSPLVLAVPGLDADERAALWREALAPAGGLAGGEAAVAGLMSAYVLTPEQIRRAAVTARGLAASTGGPVTRAQLSTAVRAQNATGLDRLARRIEPAVGWADLVVPEPVSEQLGELARRARHRDRVLGQWGMRPGGGRGRGVMALLAGESGTGKTMSAEVIAGDLGLDLYVVDLSSVVDKYIGETEKNLERIFTEAAGVNGILLFDEADAIFSKRSEVKDSHDRNANMESAYLLQRMESFDGIAVLTTNLRSNLDEAFIRRLDVIVDFPLPAAPLRRDLWDRCLGPAIPREDGLDLDFCARFELAGGSIRSCVITAAYQAAESGRPVSTADLVGAVRQEYRKLGRLVLDHEFAPGWGARGGGF</sequence>
<name>A0ABN5VQR0_9ACTN</name>
<evidence type="ECO:0000256" key="1">
    <source>
        <dbReference type="ARBA" id="ARBA00006914"/>
    </source>
</evidence>
<dbReference type="SUPFAM" id="SSF52540">
    <property type="entry name" value="P-loop containing nucleoside triphosphate hydrolases"/>
    <property type="match status" value="1"/>
</dbReference>
<dbReference type="InterPro" id="IPR003959">
    <property type="entry name" value="ATPase_AAA_core"/>
</dbReference>
<organism evidence="6 7">
    <name type="scientific">Streptomyces graminofaciens</name>
    <dbReference type="NCBI Taxonomy" id="68212"/>
    <lineage>
        <taxon>Bacteria</taxon>
        <taxon>Bacillati</taxon>
        <taxon>Actinomycetota</taxon>
        <taxon>Actinomycetes</taxon>
        <taxon>Kitasatosporales</taxon>
        <taxon>Streptomycetaceae</taxon>
        <taxon>Streptomyces</taxon>
    </lineage>
</organism>
<feature type="region of interest" description="Disordered" evidence="4">
    <location>
        <begin position="76"/>
        <end position="114"/>
    </location>
</feature>
<dbReference type="SMART" id="SM00382">
    <property type="entry name" value="AAA"/>
    <property type="match status" value="1"/>
</dbReference>
<dbReference type="Pfam" id="PF00004">
    <property type="entry name" value="AAA"/>
    <property type="match status" value="1"/>
</dbReference>
<dbReference type="Pfam" id="PF22977">
    <property type="entry name" value="WHD"/>
    <property type="match status" value="1"/>
</dbReference>
<dbReference type="CDD" id="cd19481">
    <property type="entry name" value="RecA-like_protease"/>
    <property type="match status" value="1"/>
</dbReference>
<keyword evidence="3" id="KW-0067">ATP-binding</keyword>
<feature type="region of interest" description="Disordered" evidence="4">
    <location>
        <begin position="234"/>
        <end position="286"/>
    </location>
</feature>
<dbReference type="Gene3D" id="3.40.50.300">
    <property type="entry name" value="P-loop containing nucleotide triphosphate hydrolases"/>
    <property type="match status" value="1"/>
</dbReference>
<evidence type="ECO:0000256" key="3">
    <source>
        <dbReference type="ARBA" id="ARBA00022840"/>
    </source>
</evidence>
<feature type="compositionally biased region" description="Gly residues" evidence="4">
    <location>
        <begin position="244"/>
        <end position="255"/>
    </location>
</feature>
<evidence type="ECO:0000313" key="7">
    <source>
        <dbReference type="Proteomes" id="UP001321542"/>
    </source>
</evidence>
<evidence type="ECO:0000259" key="5">
    <source>
        <dbReference type="SMART" id="SM00382"/>
    </source>
</evidence>
<keyword evidence="2" id="KW-0547">Nucleotide-binding</keyword>
<dbReference type="EMBL" id="AP018448">
    <property type="protein sequence ID" value="BBC35508.1"/>
    <property type="molecule type" value="Genomic_DNA"/>
</dbReference>
<dbReference type="InterPro" id="IPR003593">
    <property type="entry name" value="AAA+_ATPase"/>
</dbReference>
<evidence type="ECO:0000256" key="4">
    <source>
        <dbReference type="SAM" id="MobiDB-lite"/>
    </source>
</evidence>
<protein>
    <recommendedName>
        <fullName evidence="5">AAA+ ATPase domain-containing protein</fullName>
    </recommendedName>
</protein>
<dbReference type="InterPro" id="IPR050221">
    <property type="entry name" value="26S_Proteasome_ATPase"/>
</dbReference>
<dbReference type="Proteomes" id="UP001321542">
    <property type="component" value="Chromosome"/>
</dbReference>
<feature type="compositionally biased region" description="Low complexity" evidence="4">
    <location>
        <begin position="90"/>
        <end position="104"/>
    </location>
</feature>
<keyword evidence="7" id="KW-1185">Reference proteome</keyword>
<gene>
    <name evidence="6" type="ORF">SGFS_068020</name>
</gene>
<comment type="similarity">
    <text evidence="1">Belongs to the AAA ATPase family.</text>
</comment>
<evidence type="ECO:0000256" key="2">
    <source>
        <dbReference type="ARBA" id="ARBA00022741"/>
    </source>
</evidence>